<evidence type="ECO:0000313" key="1">
    <source>
        <dbReference type="EMBL" id="MBB6109593.1"/>
    </source>
</evidence>
<organism evidence="1 2">
    <name type="scientific">Mucilaginibacter lappiensis</name>
    <dbReference type="NCBI Taxonomy" id="354630"/>
    <lineage>
        <taxon>Bacteria</taxon>
        <taxon>Pseudomonadati</taxon>
        <taxon>Bacteroidota</taxon>
        <taxon>Sphingobacteriia</taxon>
        <taxon>Sphingobacteriales</taxon>
        <taxon>Sphingobacteriaceae</taxon>
        <taxon>Mucilaginibacter</taxon>
    </lineage>
</organism>
<dbReference type="Proteomes" id="UP000541583">
    <property type="component" value="Unassembled WGS sequence"/>
</dbReference>
<gene>
    <name evidence="1" type="ORF">HDF23_002342</name>
</gene>
<evidence type="ECO:0008006" key="3">
    <source>
        <dbReference type="Google" id="ProtNLM"/>
    </source>
</evidence>
<dbReference type="PROSITE" id="PS51257">
    <property type="entry name" value="PROKAR_LIPOPROTEIN"/>
    <property type="match status" value="1"/>
</dbReference>
<protein>
    <recommendedName>
        <fullName evidence="3">Exo-alpha-sialidase</fullName>
    </recommendedName>
</protein>
<dbReference type="SUPFAM" id="SSF50939">
    <property type="entry name" value="Sialidases"/>
    <property type="match status" value="1"/>
</dbReference>
<dbReference type="RefSeq" id="WP_076373390.1">
    <property type="nucleotide sequence ID" value="NZ_FTMG01000005.1"/>
</dbReference>
<dbReference type="EMBL" id="JACHCB010000005">
    <property type="protein sequence ID" value="MBB6109593.1"/>
    <property type="molecule type" value="Genomic_DNA"/>
</dbReference>
<accession>A0ABR6PIJ9</accession>
<sequence>MKKLLLIIITIPFIITSCKKDNKSSIVTTSEDPNWIKLEIPNGDAAYAVAGNIDGSLLVTTKAKAYFTTDQGKTWQESKNFNGPIQGLYANKDTVLALLATGGLELEGTLKASIAQFYTLDMGKSWNRYLDYQRAQKISKPIGIVQSAQNKVTYELKYNTKPVSANSNAYTHGPTTILRDGKSIGLPFKVRIENLYMDSNDRLYVAASGGVYNQEKDAFTFNASNTPAVIYVSRKALP</sequence>
<name>A0ABR6PIJ9_9SPHI</name>
<reference evidence="1 2" key="1">
    <citation type="submission" date="2020-08" db="EMBL/GenBank/DDBJ databases">
        <title>Genomic Encyclopedia of Type Strains, Phase IV (KMG-V): Genome sequencing to study the core and pangenomes of soil and plant-associated prokaryotes.</title>
        <authorList>
            <person name="Whitman W."/>
        </authorList>
    </citation>
    <scope>NUCLEOTIDE SEQUENCE [LARGE SCALE GENOMIC DNA]</scope>
    <source>
        <strain evidence="1 2">ANJLi2</strain>
    </source>
</reference>
<comment type="caution">
    <text evidence="1">The sequence shown here is derived from an EMBL/GenBank/DDBJ whole genome shotgun (WGS) entry which is preliminary data.</text>
</comment>
<proteinExistence type="predicted"/>
<keyword evidence="2" id="KW-1185">Reference proteome</keyword>
<evidence type="ECO:0000313" key="2">
    <source>
        <dbReference type="Proteomes" id="UP000541583"/>
    </source>
</evidence>
<dbReference type="InterPro" id="IPR036278">
    <property type="entry name" value="Sialidase_sf"/>
</dbReference>